<evidence type="ECO:0000313" key="2">
    <source>
        <dbReference type="Proteomes" id="UP000055024"/>
    </source>
</evidence>
<proteinExistence type="predicted"/>
<sequence>MAQIKELCFGYNNCFTLTTRLLNRWPERERPQQEKGKENPQQTIEGVLMLMLMAKQ</sequence>
<accession>A0A0V1GL39</accession>
<reference evidence="1 2" key="1">
    <citation type="submission" date="2015-01" db="EMBL/GenBank/DDBJ databases">
        <title>Evolution of Trichinella species and genotypes.</title>
        <authorList>
            <person name="Korhonen P.K."/>
            <person name="Edoardo P."/>
            <person name="Giuseppe L.R."/>
            <person name="Gasser R.B."/>
        </authorList>
    </citation>
    <scope>NUCLEOTIDE SEQUENCE [LARGE SCALE GENOMIC DNA]</scope>
    <source>
        <strain evidence="1">ISS1029</strain>
    </source>
</reference>
<name>A0A0V1GL39_9BILA</name>
<dbReference type="EMBL" id="JYDP01001137">
    <property type="protein sequence ID" value="KRY98857.1"/>
    <property type="molecule type" value="Genomic_DNA"/>
</dbReference>
<evidence type="ECO:0000313" key="1">
    <source>
        <dbReference type="EMBL" id="KRY98857.1"/>
    </source>
</evidence>
<gene>
    <name evidence="1" type="ORF">T11_6277</name>
</gene>
<dbReference type="Proteomes" id="UP000055024">
    <property type="component" value="Unassembled WGS sequence"/>
</dbReference>
<dbReference type="AlphaFoldDB" id="A0A0V1GL39"/>
<keyword evidence="2" id="KW-1185">Reference proteome</keyword>
<protein>
    <submittedName>
        <fullName evidence="1">Uncharacterized protein</fullName>
    </submittedName>
</protein>
<organism evidence="1 2">
    <name type="scientific">Trichinella zimbabwensis</name>
    <dbReference type="NCBI Taxonomy" id="268475"/>
    <lineage>
        <taxon>Eukaryota</taxon>
        <taxon>Metazoa</taxon>
        <taxon>Ecdysozoa</taxon>
        <taxon>Nematoda</taxon>
        <taxon>Enoplea</taxon>
        <taxon>Dorylaimia</taxon>
        <taxon>Trichinellida</taxon>
        <taxon>Trichinellidae</taxon>
        <taxon>Trichinella</taxon>
    </lineage>
</organism>
<comment type="caution">
    <text evidence="1">The sequence shown here is derived from an EMBL/GenBank/DDBJ whole genome shotgun (WGS) entry which is preliminary data.</text>
</comment>